<feature type="region of interest" description="Disordered" evidence="1">
    <location>
        <begin position="94"/>
        <end position="115"/>
    </location>
</feature>
<protein>
    <submittedName>
        <fullName evidence="2">Uncharacterized protein</fullName>
    </submittedName>
</protein>
<dbReference type="Proteomes" id="UP000299102">
    <property type="component" value="Unassembled WGS sequence"/>
</dbReference>
<feature type="region of interest" description="Disordered" evidence="1">
    <location>
        <begin position="1"/>
        <end position="34"/>
    </location>
</feature>
<evidence type="ECO:0000256" key="1">
    <source>
        <dbReference type="SAM" id="MobiDB-lite"/>
    </source>
</evidence>
<gene>
    <name evidence="2" type="ORF">EVAR_7263_1</name>
</gene>
<name>A0A4C1T2L6_EUMVA</name>
<organism evidence="2 3">
    <name type="scientific">Eumeta variegata</name>
    <name type="common">Bagworm moth</name>
    <name type="synonym">Eumeta japonica</name>
    <dbReference type="NCBI Taxonomy" id="151549"/>
    <lineage>
        <taxon>Eukaryota</taxon>
        <taxon>Metazoa</taxon>
        <taxon>Ecdysozoa</taxon>
        <taxon>Arthropoda</taxon>
        <taxon>Hexapoda</taxon>
        <taxon>Insecta</taxon>
        <taxon>Pterygota</taxon>
        <taxon>Neoptera</taxon>
        <taxon>Endopterygota</taxon>
        <taxon>Lepidoptera</taxon>
        <taxon>Glossata</taxon>
        <taxon>Ditrysia</taxon>
        <taxon>Tineoidea</taxon>
        <taxon>Psychidae</taxon>
        <taxon>Oiketicinae</taxon>
        <taxon>Eumeta</taxon>
    </lineage>
</organism>
<proteinExistence type="predicted"/>
<evidence type="ECO:0000313" key="3">
    <source>
        <dbReference type="Proteomes" id="UP000299102"/>
    </source>
</evidence>
<accession>A0A4C1T2L6</accession>
<keyword evidence="3" id="KW-1185">Reference proteome</keyword>
<sequence>MSEIPPGRAFPYPKAESALSPRPRTVSSHDDSDDSQNTILYRACHIHIRVRVVLSALDGFLREREKANLSPAKRVRSLPNSRKLAVQNWRTTAGLDKEGPAGRGAGAEPEIYSGRRRPIPDQTYCRLPAMNLRRDRWVTKIFTFHFQHRSLREYKNGLGPIRRLIRRKSATANLMQYDHLISRIGNHESYQQRGLRRSRCPVRTEFQNLTDIPKKISLSGYTTQSRGGASTKVRIQMEQNKVEPPAARIARRYLHTRGAENGGTLIYLRFVRRGGAGRSRSKLNRERLDSGALKVGNSGRPCAVPRFDTALHRPFTAHPSMNCASYGEHRKLIPLGRQQAFYSARCGCGLQTVVVNKTVTISTITASTLTDAQKNWRR</sequence>
<reference evidence="2 3" key="1">
    <citation type="journal article" date="2019" name="Commun. Biol.">
        <title>The bagworm genome reveals a unique fibroin gene that provides high tensile strength.</title>
        <authorList>
            <person name="Kono N."/>
            <person name="Nakamura H."/>
            <person name="Ohtoshi R."/>
            <person name="Tomita M."/>
            <person name="Numata K."/>
            <person name="Arakawa K."/>
        </authorList>
    </citation>
    <scope>NUCLEOTIDE SEQUENCE [LARGE SCALE GENOMIC DNA]</scope>
</reference>
<dbReference type="AlphaFoldDB" id="A0A4C1T2L6"/>
<dbReference type="EMBL" id="BGZK01000032">
    <property type="protein sequence ID" value="GBP08662.1"/>
    <property type="molecule type" value="Genomic_DNA"/>
</dbReference>
<comment type="caution">
    <text evidence="2">The sequence shown here is derived from an EMBL/GenBank/DDBJ whole genome shotgun (WGS) entry which is preliminary data.</text>
</comment>
<evidence type="ECO:0000313" key="2">
    <source>
        <dbReference type="EMBL" id="GBP08662.1"/>
    </source>
</evidence>